<keyword evidence="3" id="KW-1185">Reference proteome</keyword>
<gene>
    <name evidence="2" type="ORF">VW23_011320</name>
</gene>
<dbReference type="InterPro" id="IPR029039">
    <property type="entry name" value="Flavoprotein-like_sf"/>
</dbReference>
<dbReference type="EMBL" id="LAJE02000071">
    <property type="protein sequence ID" value="OEO32507.1"/>
    <property type="molecule type" value="Genomic_DNA"/>
</dbReference>
<dbReference type="RefSeq" id="WP_069908361.1">
    <property type="nucleotide sequence ID" value="NZ_LAJE02000071.1"/>
</dbReference>
<dbReference type="AlphaFoldDB" id="A0A1E5XV91"/>
<evidence type="ECO:0000259" key="1">
    <source>
        <dbReference type="Pfam" id="PF03358"/>
    </source>
</evidence>
<accession>A0A1E5XV91</accession>
<dbReference type="OrthoDB" id="9812295at2"/>
<dbReference type="PANTHER" id="PTHR30543">
    <property type="entry name" value="CHROMATE REDUCTASE"/>
    <property type="match status" value="1"/>
</dbReference>
<dbReference type="GO" id="GO:0010181">
    <property type="term" value="F:FMN binding"/>
    <property type="evidence" value="ECO:0007669"/>
    <property type="project" value="TreeGrafter"/>
</dbReference>
<organism evidence="2 3">
    <name type="scientific">Devosia insulae DS-56</name>
    <dbReference type="NCBI Taxonomy" id="1116389"/>
    <lineage>
        <taxon>Bacteria</taxon>
        <taxon>Pseudomonadati</taxon>
        <taxon>Pseudomonadota</taxon>
        <taxon>Alphaproteobacteria</taxon>
        <taxon>Hyphomicrobiales</taxon>
        <taxon>Devosiaceae</taxon>
        <taxon>Devosia</taxon>
    </lineage>
</organism>
<dbReference type="PANTHER" id="PTHR30543:SF21">
    <property type="entry name" value="NAD(P)H-DEPENDENT FMN REDUCTASE LOT6"/>
    <property type="match status" value="1"/>
</dbReference>
<feature type="domain" description="NADPH-dependent FMN reductase-like" evidence="1">
    <location>
        <begin position="12"/>
        <end position="150"/>
    </location>
</feature>
<reference evidence="2 3" key="1">
    <citation type="journal article" date="2015" name="Genome Announc.">
        <title>Genome Assemblies of Three Soil-Associated Devosia species: D. insulae, D. limi, and D. soli.</title>
        <authorList>
            <person name="Hassan Y.I."/>
            <person name="Lepp D."/>
            <person name="Zhou T."/>
        </authorList>
    </citation>
    <scope>NUCLEOTIDE SEQUENCE [LARGE SCALE GENOMIC DNA]</scope>
    <source>
        <strain evidence="2 3">DS-56</strain>
    </source>
</reference>
<evidence type="ECO:0000313" key="3">
    <source>
        <dbReference type="Proteomes" id="UP000095463"/>
    </source>
</evidence>
<proteinExistence type="predicted"/>
<dbReference type="InterPro" id="IPR050712">
    <property type="entry name" value="NAD(P)H-dep_reductase"/>
</dbReference>
<sequence>MTIDTPPPKTAITICGSLRKDSINEPLRRHMSAKLREAGVIVTDLDLREFEMPIFNQDIEDAGETPEAAKRLAEMFRSHDIVLIISPEYNGGVTPLVANLVSWVSREKPNPFKHAVFGIGGMSDGKYATIFALSHLRDSLSKIGALVVPTLLGLGPYPDVLDADGAPNESNIKWKVGQMVRELTHFSRGGI</sequence>
<dbReference type="InterPro" id="IPR005025">
    <property type="entry name" value="FMN_Rdtase-like_dom"/>
</dbReference>
<dbReference type="GO" id="GO:0005829">
    <property type="term" value="C:cytosol"/>
    <property type="evidence" value="ECO:0007669"/>
    <property type="project" value="TreeGrafter"/>
</dbReference>
<evidence type="ECO:0000313" key="2">
    <source>
        <dbReference type="EMBL" id="OEO32507.1"/>
    </source>
</evidence>
<dbReference type="SUPFAM" id="SSF52218">
    <property type="entry name" value="Flavoproteins"/>
    <property type="match status" value="1"/>
</dbReference>
<protein>
    <recommendedName>
        <fullName evidence="1">NADPH-dependent FMN reductase-like domain-containing protein</fullName>
    </recommendedName>
</protein>
<dbReference type="Gene3D" id="3.40.50.360">
    <property type="match status" value="1"/>
</dbReference>
<dbReference type="Pfam" id="PF03358">
    <property type="entry name" value="FMN_red"/>
    <property type="match status" value="1"/>
</dbReference>
<comment type="caution">
    <text evidence="2">The sequence shown here is derived from an EMBL/GenBank/DDBJ whole genome shotgun (WGS) entry which is preliminary data.</text>
</comment>
<dbReference type="GO" id="GO:0016491">
    <property type="term" value="F:oxidoreductase activity"/>
    <property type="evidence" value="ECO:0007669"/>
    <property type="project" value="InterPro"/>
</dbReference>
<dbReference type="Proteomes" id="UP000095463">
    <property type="component" value="Unassembled WGS sequence"/>
</dbReference>
<name>A0A1E5XV91_9HYPH</name>